<proteinExistence type="predicted"/>
<comment type="caution">
    <text evidence="1">The sequence shown here is derived from an EMBL/GenBank/DDBJ whole genome shotgun (WGS) entry which is preliminary data.</text>
</comment>
<dbReference type="AlphaFoldDB" id="A0A0G1GJB1"/>
<dbReference type="EMBL" id="LCFQ01000002">
    <property type="protein sequence ID" value="KKS98858.1"/>
    <property type="molecule type" value="Genomic_DNA"/>
</dbReference>
<accession>A0A0G1GJB1</accession>
<gene>
    <name evidence="1" type="ORF">UV74_C0002G0079</name>
</gene>
<reference evidence="1 2" key="1">
    <citation type="journal article" date="2015" name="Nature">
        <title>rRNA introns, odd ribosomes, and small enigmatic genomes across a large radiation of phyla.</title>
        <authorList>
            <person name="Brown C.T."/>
            <person name="Hug L.A."/>
            <person name="Thomas B.C."/>
            <person name="Sharon I."/>
            <person name="Castelle C.J."/>
            <person name="Singh A."/>
            <person name="Wilkins M.J."/>
            <person name="Williams K.H."/>
            <person name="Banfield J.F."/>
        </authorList>
    </citation>
    <scope>NUCLEOTIDE SEQUENCE [LARGE SCALE GENOMIC DNA]</scope>
</reference>
<name>A0A0G1GJB1_9BACT</name>
<dbReference type="Proteomes" id="UP000034090">
    <property type="component" value="Unassembled WGS sequence"/>
</dbReference>
<sequence>MRLKVIVVVLLLVGLIVTPMGAQEEEVVIESGWMEFRQGSESYWYWYWLNADVMGHAIEYSADSIWTILQEAGVGPEVDFGEQGVFEPEEGDILVYNDLVLEIEGLCIWVAWHFELADEFVFVLRDDEPCGDEFHPNLGTFVVYADEAEEFFAIDRFIHPYRYD</sequence>
<protein>
    <submittedName>
        <fullName evidence="1">Uncharacterized protein</fullName>
    </submittedName>
</protein>
<dbReference type="STRING" id="1618578.UV74_C0002G0079"/>
<organism evidence="1 2">
    <name type="scientific">Candidatus Woesebacteria bacterium GW2011_GWB1_43_14</name>
    <dbReference type="NCBI Taxonomy" id="1618578"/>
    <lineage>
        <taxon>Bacteria</taxon>
        <taxon>Candidatus Woeseibacteriota</taxon>
    </lineage>
</organism>
<evidence type="ECO:0000313" key="1">
    <source>
        <dbReference type="EMBL" id="KKS98858.1"/>
    </source>
</evidence>
<evidence type="ECO:0000313" key="2">
    <source>
        <dbReference type="Proteomes" id="UP000034090"/>
    </source>
</evidence>